<feature type="compositionally biased region" description="Basic residues" evidence="1">
    <location>
        <begin position="130"/>
        <end position="140"/>
    </location>
</feature>
<feature type="compositionally biased region" description="Polar residues" evidence="1">
    <location>
        <begin position="231"/>
        <end position="242"/>
    </location>
</feature>
<reference evidence="2" key="1">
    <citation type="submission" date="2022-08" db="EMBL/GenBank/DDBJ databases">
        <title>Novel sulphate-reducing endosymbionts in the free-living metamonad Anaeramoeba.</title>
        <authorList>
            <person name="Jerlstrom-Hultqvist J."/>
            <person name="Cepicka I."/>
            <person name="Gallot-Lavallee L."/>
            <person name="Salas-Leiva D."/>
            <person name="Curtis B.A."/>
            <person name="Zahonova K."/>
            <person name="Pipaliya S."/>
            <person name="Dacks J."/>
            <person name="Roger A.J."/>
        </authorList>
    </citation>
    <scope>NUCLEOTIDE SEQUENCE</scope>
    <source>
        <strain evidence="2">Busselton2</strain>
    </source>
</reference>
<gene>
    <name evidence="2" type="ORF">M0812_22958</name>
</gene>
<protein>
    <submittedName>
        <fullName evidence="2">Proteoglycan</fullName>
    </submittedName>
</protein>
<comment type="caution">
    <text evidence="2">The sequence shown here is derived from an EMBL/GenBank/DDBJ whole genome shotgun (WGS) entry which is preliminary data.</text>
</comment>
<dbReference type="AlphaFoldDB" id="A0AAV7YJK7"/>
<feature type="region of interest" description="Disordered" evidence="1">
    <location>
        <begin position="130"/>
        <end position="259"/>
    </location>
</feature>
<name>A0AAV7YJK7_9EUKA</name>
<dbReference type="Proteomes" id="UP001146793">
    <property type="component" value="Unassembled WGS sequence"/>
</dbReference>
<accession>A0AAV7YJK7</accession>
<evidence type="ECO:0000313" key="2">
    <source>
        <dbReference type="EMBL" id="KAJ3429958.1"/>
    </source>
</evidence>
<evidence type="ECO:0000256" key="1">
    <source>
        <dbReference type="SAM" id="MobiDB-lite"/>
    </source>
</evidence>
<evidence type="ECO:0000313" key="3">
    <source>
        <dbReference type="Proteomes" id="UP001146793"/>
    </source>
</evidence>
<sequence length="375" mass="44149">MNSLQLSLELTQQKSAEELKQSFLKIKNFNSRLVAMMELTPNSFEGCTSRNFQKDWLRSFKKNTLQPSDAPAPNKVKIRRECINHLAVLVGRSQRTIERGLTSFFKRSFNFDNVLPYSKDWFVFGVPKVPKKKRARRKPQSKITSIPNKSKNKKTKTNTRTRTRTRTEAKTNKSKNQNKKQKNNKKANTNKDQKKIKKTNTATVTQRIVEKKQNQQTNVNNRKRNREIPISLTTKPKTQTNSKPQPKPQKHQKQKEKKIVQETARSPLMVHSPVEENLRMNGSCDLFYPQFVPQQIFEFVHEQQEITLLKEPIIKQRRLLVTQQTQEQISKNLVFGFSCQQNWKEEFIPNNFFPGYIEDEEERWMSDLQSFSIFD</sequence>
<dbReference type="EMBL" id="JANTQA010000051">
    <property type="protein sequence ID" value="KAJ3429958.1"/>
    <property type="molecule type" value="Genomic_DNA"/>
</dbReference>
<feature type="compositionally biased region" description="Basic residues" evidence="1">
    <location>
        <begin position="172"/>
        <end position="185"/>
    </location>
</feature>
<organism evidence="2 3">
    <name type="scientific">Anaeramoeba flamelloides</name>
    <dbReference type="NCBI Taxonomy" id="1746091"/>
    <lineage>
        <taxon>Eukaryota</taxon>
        <taxon>Metamonada</taxon>
        <taxon>Anaeramoebidae</taxon>
        <taxon>Anaeramoeba</taxon>
    </lineage>
</organism>
<feature type="compositionally biased region" description="Basic residues" evidence="1">
    <location>
        <begin position="150"/>
        <end position="164"/>
    </location>
</feature>
<proteinExistence type="predicted"/>